<organism evidence="2 3">
    <name type="scientific">Kineococcus radiotolerans (strain ATCC BAA-149 / DSM 14245 / SRS30216)</name>
    <dbReference type="NCBI Taxonomy" id="266940"/>
    <lineage>
        <taxon>Bacteria</taxon>
        <taxon>Bacillati</taxon>
        <taxon>Actinomycetota</taxon>
        <taxon>Actinomycetes</taxon>
        <taxon>Kineosporiales</taxon>
        <taxon>Kineosporiaceae</taxon>
        <taxon>Kineococcus</taxon>
    </lineage>
</organism>
<dbReference type="HOGENOM" id="CLU_2409370_0_0_11"/>
<accession>A6W9Z4</accession>
<evidence type="ECO:0000256" key="1">
    <source>
        <dbReference type="SAM" id="MobiDB-lite"/>
    </source>
</evidence>
<proteinExistence type="predicted"/>
<dbReference type="AlphaFoldDB" id="A6W9Z4"/>
<reference evidence="3" key="1">
    <citation type="journal article" date="2008" name="PLoS ONE">
        <title>Survival in nuclear waste, extreme resistance, and potential applications gleaned from the genome sequence of Kineococcus radiotolerans SRS30216.</title>
        <authorList>
            <person name="Bagwell C.E."/>
            <person name="Bhat S."/>
            <person name="Hawkins G.M."/>
            <person name="Smith B.W."/>
            <person name="Biswas T."/>
            <person name="Hoover T.R."/>
            <person name="Saunders E."/>
            <person name="Han C.S."/>
            <person name="Tsodikov O.V."/>
            <person name="Shimkets L.J."/>
        </authorList>
    </citation>
    <scope>NUCLEOTIDE SEQUENCE [LARGE SCALE GENOMIC DNA]</scope>
    <source>
        <strain evidence="3">ATCC BAA-149 / DSM 14245 / SRS30216</strain>
    </source>
</reference>
<feature type="region of interest" description="Disordered" evidence="1">
    <location>
        <begin position="66"/>
        <end position="92"/>
    </location>
</feature>
<protein>
    <submittedName>
        <fullName evidence="2">Uncharacterized protein</fullName>
    </submittedName>
</protein>
<dbReference type="Proteomes" id="UP000001116">
    <property type="component" value="Chromosome"/>
</dbReference>
<dbReference type="STRING" id="266940.Krad_2149"/>
<dbReference type="KEGG" id="kra:Krad_2149"/>
<dbReference type="EMBL" id="CP000750">
    <property type="protein sequence ID" value="ABS03633.1"/>
    <property type="molecule type" value="Genomic_DNA"/>
</dbReference>
<keyword evidence="3" id="KW-1185">Reference proteome</keyword>
<gene>
    <name evidence="2" type="ordered locus">Krad_2149</name>
</gene>
<evidence type="ECO:0000313" key="3">
    <source>
        <dbReference type="Proteomes" id="UP000001116"/>
    </source>
</evidence>
<name>A6W9Z4_KINRD</name>
<sequence>MVEENGESCTITNHGRVVAQIVPPPRETGPREGVPLADVVGLAGMLDPSQVESLKTDLAAANWESEDPFERHEQQRSSSDAISALDQQADGV</sequence>
<evidence type="ECO:0000313" key="2">
    <source>
        <dbReference type="EMBL" id="ABS03633.1"/>
    </source>
</evidence>